<feature type="chain" id="PRO_5024446833" evidence="1">
    <location>
        <begin position="23"/>
        <end position="66"/>
    </location>
</feature>
<dbReference type="AlphaFoldDB" id="A0A5N5PIJ4"/>
<comment type="caution">
    <text evidence="2">The sequence shown here is derived from an EMBL/GenBank/DDBJ whole genome shotgun (WGS) entry which is preliminary data.</text>
</comment>
<dbReference type="Proteomes" id="UP000327468">
    <property type="component" value="Chromosome 4"/>
</dbReference>
<proteinExistence type="predicted"/>
<evidence type="ECO:0000313" key="2">
    <source>
        <dbReference type="EMBL" id="KAB5579439.1"/>
    </source>
</evidence>
<protein>
    <submittedName>
        <fullName evidence="2">Uncharacterized protein</fullName>
    </submittedName>
</protein>
<keyword evidence="1" id="KW-0732">Signal</keyword>
<reference evidence="2 3" key="1">
    <citation type="submission" date="2019-06" db="EMBL/GenBank/DDBJ databases">
        <title>A chromosome-scale genome assembly of the striped catfish, Pangasianodon hypophthalmus.</title>
        <authorList>
            <person name="Wen M."/>
            <person name="Zahm M."/>
            <person name="Roques C."/>
            <person name="Cabau C."/>
            <person name="Klopp C."/>
            <person name="Donnadieu C."/>
            <person name="Jouanno E."/>
            <person name="Avarre J.-C."/>
            <person name="Campet M."/>
            <person name="Ha T.T.T."/>
            <person name="Dugue R."/>
            <person name="Lampietro C."/>
            <person name="Louis A."/>
            <person name="Herpin A."/>
            <person name="Echchiki A."/>
            <person name="Berthelot C."/>
            <person name="Parey E."/>
            <person name="Roest-Crollius H."/>
            <person name="Braasch I."/>
            <person name="Postlethwait J."/>
            <person name="Bobe J."/>
            <person name="Montfort J."/>
            <person name="Bouchez O."/>
            <person name="Begum T."/>
            <person name="Schartl M."/>
            <person name="Guiguen Y."/>
        </authorList>
    </citation>
    <scope>NUCLEOTIDE SEQUENCE [LARGE SCALE GENOMIC DNA]</scope>
    <source>
        <strain evidence="2 3">Indonesia</strain>
        <tissue evidence="2">Blood</tissue>
    </source>
</reference>
<feature type="signal peptide" evidence="1">
    <location>
        <begin position="1"/>
        <end position="22"/>
    </location>
</feature>
<evidence type="ECO:0000256" key="1">
    <source>
        <dbReference type="SAM" id="SignalP"/>
    </source>
</evidence>
<keyword evidence="3" id="KW-1185">Reference proteome</keyword>
<name>A0A5N5PIJ4_PANHP</name>
<sequence length="66" mass="8083">MPYSNWLVAWTLANQITRLGHALVGWPNCCLWNLRLCSDWWTYLYEDFPDLYILTYFITHFIRPRN</sequence>
<dbReference type="EMBL" id="VFJC01000005">
    <property type="protein sequence ID" value="KAB5579439.1"/>
    <property type="molecule type" value="Genomic_DNA"/>
</dbReference>
<evidence type="ECO:0000313" key="3">
    <source>
        <dbReference type="Proteomes" id="UP000327468"/>
    </source>
</evidence>
<gene>
    <name evidence="2" type="ORF">PHYPO_G00195070</name>
</gene>
<accession>A0A5N5PIJ4</accession>
<organism evidence="2 3">
    <name type="scientific">Pangasianodon hypophthalmus</name>
    <name type="common">Striped catfish</name>
    <name type="synonym">Helicophagus hypophthalmus</name>
    <dbReference type="NCBI Taxonomy" id="310915"/>
    <lineage>
        <taxon>Eukaryota</taxon>
        <taxon>Metazoa</taxon>
        <taxon>Chordata</taxon>
        <taxon>Craniata</taxon>
        <taxon>Vertebrata</taxon>
        <taxon>Euteleostomi</taxon>
        <taxon>Actinopterygii</taxon>
        <taxon>Neopterygii</taxon>
        <taxon>Teleostei</taxon>
        <taxon>Ostariophysi</taxon>
        <taxon>Siluriformes</taxon>
        <taxon>Pangasiidae</taxon>
        <taxon>Pangasianodon</taxon>
    </lineage>
</organism>